<gene>
    <name evidence="3" type="ORF">CROQUDRAFT_50535</name>
</gene>
<organism evidence="3 4">
    <name type="scientific">Cronartium quercuum f. sp. fusiforme G11</name>
    <dbReference type="NCBI Taxonomy" id="708437"/>
    <lineage>
        <taxon>Eukaryota</taxon>
        <taxon>Fungi</taxon>
        <taxon>Dikarya</taxon>
        <taxon>Basidiomycota</taxon>
        <taxon>Pucciniomycotina</taxon>
        <taxon>Pucciniomycetes</taxon>
        <taxon>Pucciniales</taxon>
        <taxon>Coleosporiaceae</taxon>
        <taxon>Cronartium</taxon>
    </lineage>
</organism>
<reference evidence="3" key="1">
    <citation type="submission" date="2013-11" db="EMBL/GenBank/DDBJ databases">
        <title>Genome sequence of the fusiform rust pathogen reveals effectors for host alternation and coevolution with pine.</title>
        <authorList>
            <consortium name="DOE Joint Genome Institute"/>
            <person name="Smith K."/>
            <person name="Pendleton A."/>
            <person name="Kubisiak T."/>
            <person name="Anderson C."/>
            <person name="Salamov A."/>
            <person name="Aerts A."/>
            <person name="Riley R."/>
            <person name="Clum A."/>
            <person name="Lindquist E."/>
            <person name="Ence D."/>
            <person name="Campbell M."/>
            <person name="Kronenberg Z."/>
            <person name="Feau N."/>
            <person name="Dhillon B."/>
            <person name="Hamelin R."/>
            <person name="Burleigh J."/>
            <person name="Smith J."/>
            <person name="Yandell M."/>
            <person name="Nelson C."/>
            <person name="Grigoriev I."/>
            <person name="Davis J."/>
        </authorList>
    </citation>
    <scope>NUCLEOTIDE SEQUENCE</scope>
    <source>
        <strain evidence="3">G11</strain>
    </source>
</reference>
<dbReference type="OrthoDB" id="6576058at2759"/>
<comment type="caution">
    <text evidence="3">The sequence shown here is derived from an EMBL/GenBank/DDBJ whole genome shotgun (WGS) entry which is preliminary data.</text>
</comment>
<feature type="domain" description="MD-2-related lipid-recognition" evidence="2">
    <location>
        <begin position="37"/>
        <end position="140"/>
    </location>
</feature>
<dbReference type="AlphaFoldDB" id="A0A9P6NDZ4"/>
<sequence length="166" mass="18384">MLLALLQARPTPTNLRLRSDESDYVSDEPSSYSSAQVPFTPCKGHSFGEVSSMEISPCERNLSSDPCTFRHGVNYTISLGFVSHRNSSLPRSSVVAQDGTQSYAYSGQSFNACRYSHCPIVAEQASTYVYQFHTLRSSFNYLTFNVSDNFEGPSLFCAGTAVRFEL</sequence>
<evidence type="ECO:0000256" key="1">
    <source>
        <dbReference type="ARBA" id="ARBA00016056"/>
    </source>
</evidence>
<dbReference type="Pfam" id="PF02221">
    <property type="entry name" value="E1_DerP2_DerF2"/>
    <property type="match status" value="1"/>
</dbReference>
<dbReference type="EMBL" id="MU167354">
    <property type="protein sequence ID" value="KAG0142278.1"/>
    <property type="molecule type" value="Genomic_DNA"/>
</dbReference>
<name>A0A9P6NDZ4_9BASI</name>
<protein>
    <recommendedName>
        <fullName evidence="1">Phosphatidylglycerol/phosphatidylinositol transfer protein</fullName>
    </recommendedName>
</protein>
<accession>A0A9P6NDZ4</accession>
<evidence type="ECO:0000259" key="2">
    <source>
        <dbReference type="Pfam" id="PF02221"/>
    </source>
</evidence>
<evidence type="ECO:0000313" key="3">
    <source>
        <dbReference type="EMBL" id="KAG0142278.1"/>
    </source>
</evidence>
<evidence type="ECO:0000313" key="4">
    <source>
        <dbReference type="Proteomes" id="UP000886653"/>
    </source>
</evidence>
<keyword evidence="4" id="KW-1185">Reference proteome</keyword>
<dbReference type="InterPro" id="IPR003172">
    <property type="entry name" value="ML_dom"/>
</dbReference>
<dbReference type="InterPro" id="IPR014756">
    <property type="entry name" value="Ig_E-set"/>
</dbReference>
<dbReference type="SUPFAM" id="SSF81296">
    <property type="entry name" value="E set domains"/>
    <property type="match status" value="1"/>
</dbReference>
<dbReference type="Proteomes" id="UP000886653">
    <property type="component" value="Unassembled WGS sequence"/>
</dbReference>
<dbReference type="Gene3D" id="2.60.40.770">
    <property type="match status" value="1"/>
</dbReference>
<proteinExistence type="predicted"/>